<dbReference type="Pfam" id="PF14938">
    <property type="entry name" value="SNAP"/>
    <property type="match status" value="1"/>
</dbReference>
<name>A0A9Q1H0Y9_HOLLE</name>
<feature type="region of interest" description="Disordered" evidence="1">
    <location>
        <begin position="431"/>
        <end position="491"/>
    </location>
</feature>
<dbReference type="EMBL" id="JAIZAY010000014">
    <property type="protein sequence ID" value="KAJ8029549.1"/>
    <property type="molecule type" value="Genomic_DNA"/>
</dbReference>
<gene>
    <name evidence="2" type="ORF">HOLleu_28974</name>
</gene>
<dbReference type="Proteomes" id="UP001152320">
    <property type="component" value="Chromosome 14"/>
</dbReference>
<dbReference type="SUPFAM" id="SSF48452">
    <property type="entry name" value="TPR-like"/>
    <property type="match status" value="2"/>
</dbReference>
<protein>
    <submittedName>
        <fullName evidence="2">Tetratricopeptide repeat protein 24</fullName>
    </submittedName>
</protein>
<reference evidence="2" key="1">
    <citation type="submission" date="2021-10" db="EMBL/GenBank/DDBJ databases">
        <title>Tropical sea cucumber genome reveals ecological adaptation and Cuvierian tubules defense mechanism.</title>
        <authorList>
            <person name="Chen T."/>
        </authorList>
    </citation>
    <scope>NUCLEOTIDE SEQUENCE</scope>
    <source>
        <strain evidence="2">Nanhai2018</strain>
        <tissue evidence="2">Muscle</tissue>
    </source>
</reference>
<dbReference type="PANTHER" id="PTHR47050">
    <property type="entry name" value="TETRATRICOPEPTIDE REPEAT PROTEIN 24"/>
    <property type="match status" value="1"/>
</dbReference>
<dbReference type="OrthoDB" id="9991614at2759"/>
<feature type="compositionally biased region" description="Polar residues" evidence="1">
    <location>
        <begin position="540"/>
        <end position="553"/>
    </location>
</feature>
<keyword evidence="3" id="KW-1185">Reference proteome</keyword>
<feature type="region of interest" description="Disordered" evidence="1">
    <location>
        <begin position="535"/>
        <end position="620"/>
    </location>
</feature>
<comment type="caution">
    <text evidence="2">The sequence shown here is derived from an EMBL/GenBank/DDBJ whole genome shotgun (WGS) entry which is preliminary data.</text>
</comment>
<feature type="compositionally biased region" description="Pro residues" evidence="1">
    <location>
        <begin position="436"/>
        <end position="446"/>
    </location>
</feature>
<dbReference type="PANTHER" id="PTHR47050:SF1">
    <property type="entry name" value="TETRATRICOPEPTIDE REPEAT PROTEIN 24-LIKE"/>
    <property type="match status" value="1"/>
</dbReference>
<evidence type="ECO:0000313" key="2">
    <source>
        <dbReference type="EMBL" id="KAJ8029549.1"/>
    </source>
</evidence>
<sequence length="761" mass="85275">MDEAEDLSEKVKSLTEKAVDHMISGNGEEALECYRKAFKLSLDVGTPLQVLSCVCNYGASCIVNDRADEAVSLLEEHLVKVEAVESEDDNFFTLKGDVHYNLALAYNIKSQHDLAITNLTCAIQIFESKSIVKTLAESYQQLGDICAKCGKKEESAEAYCQAASLFRNDEDILSEGKIYMKLAKIHWDEKETEECLKQLQKCEKICAVLKKNSSAKATKLLFDLAMMFKKLKESDKALKWLKYAAEKNLHHKPSDEDVRVQAVIAQNLGKMSIETREYNNAVEMYLKAAAYFGQLGNTKSRAWCFYHLGGIFLMLKDSRNAEKNYHVAYQLLEDTGSINHLWKIKEGLGDLHAVTYQYAQSVTYYKESLALIGIHSSRNVRKDQKRIVEKLSAVLDSQKNGGKRDIHISYNSRKPVVLPLNIVSESTLEYSSIGLPPKPSKGPPTSTPVGREGKKSRHSKRDGRKKKGKKRKDLLHAPVPNGVTEYESGSDLSLMEKEMQKQLSLSCSMRSQRSFSLPKNLENTYEIPIGIKGEADVPNRSASQGNLKENGYSQKGAGRGSRDEDGDDMEEERRRSWNIFRSRQTSDSTDRNGDSSSDSDSDSASMTSHQQSTSGTQTIPLYATVSKTNSITGELSANFFSDTHGSTSGDHMSSTIPSRWAPDPPGPPTLPPMDHHPSILKRLKHKSESSASEADNPEVFPDTPVMNSMARGEREAGLFETAKEEEEFWQQQHSSPHHVYRKNFEERRSSSVRRSRMCLVM</sequence>
<dbReference type="InterPro" id="IPR011990">
    <property type="entry name" value="TPR-like_helical_dom_sf"/>
</dbReference>
<dbReference type="InterPro" id="IPR024812">
    <property type="entry name" value="TPR_24"/>
</dbReference>
<organism evidence="2 3">
    <name type="scientific">Holothuria leucospilota</name>
    <name type="common">Black long sea cucumber</name>
    <name type="synonym">Mertensiothuria leucospilota</name>
    <dbReference type="NCBI Taxonomy" id="206669"/>
    <lineage>
        <taxon>Eukaryota</taxon>
        <taxon>Metazoa</taxon>
        <taxon>Echinodermata</taxon>
        <taxon>Eleutherozoa</taxon>
        <taxon>Echinozoa</taxon>
        <taxon>Holothuroidea</taxon>
        <taxon>Aspidochirotacea</taxon>
        <taxon>Aspidochirotida</taxon>
        <taxon>Holothuriidae</taxon>
        <taxon>Holothuria</taxon>
    </lineage>
</organism>
<dbReference type="SMART" id="SM00028">
    <property type="entry name" value="TPR"/>
    <property type="match status" value="8"/>
</dbReference>
<feature type="region of interest" description="Disordered" evidence="1">
    <location>
        <begin position="642"/>
        <end position="668"/>
    </location>
</feature>
<dbReference type="AlphaFoldDB" id="A0A9Q1H0Y9"/>
<dbReference type="InterPro" id="IPR019734">
    <property type="entry name" value="TPR_rpt"/>
</dbReference>
<evidence type="ECO:0000256" key="1">
    <source>
        <dbReference type="SAM" id="MobiDB-lite"/>
    </source>
</evidence>
<feature type="compositionally biased region" description="Basic residues" evidence="1">
    <location>
        <begin position="454"/>
        <end position="473"/>
    </location>
</feature>
<feature type="region of interest" description="Disordered" evidence="1">
    <location>
        <begin position="686"/>
        <end position="705"/>
    </location>
</feature>
<feature type="compositionally biased region" description="Low complexity" evidence="1">
    <location>
        <begin position="594"/>
        <end position="618"/>
    </location>
</feature>
<feature type="compositionally biased region" description="Polar residues" evidence="1">
    <location>
        <begin position="642"/>
        <end position="657"/>
    </location>
</feature>
<dbReference type="Gene3D" id="1.25.40.10">
    <property type="entry name" value="Tetratricopeptide repeat domain"/>
    <property type="match status" value="2"/>
</dbReference>
<evidence type="ECO:0000313" key="3">
    <source>
        <dbReference type="Proteomes" id="UP001152320"/>
    </source>
</evidence>
<accession>A0A9Q1H0Y9</accession>
<proteinExistence type="predicted"/>